<dbReference type="RefSeq" id="WP_244863786.1">
    <property type="nucleotide sequence ID" value="NZ_BOVJ01000195.1"/>
</dbReference>
<accession>A0ABQ4NEG9</accession>
<dbReference type="InterPro" id="IPR036237">
    <property type="entry name" value="Xyl_isomerase-like_sf"/>
</dbReference>
<protein>
    <recommendedName>
        <fullName evidence="3">Xylose isomerase-like TIM barrel domain-containing protein</fullName>
    </recommendedName>
</protein>
<gene>
    <name evidence="1" type="ORF">PACILC2_51790</name>
</gene>
<evidence type="ECO:0008006" key="3">
    <source>
        <dbReference type="Google" id="ProtNLM"/>
    </source>
</evidence>
<dbReference type="SUPFAM" id="SSF51658">
    <property type="entry name" value="Xylose isomerase-like"/>
    <property type="match status" value="1"/>
</dbReference>
<reference evidence="1 2" key="1">
    <citation type="submission" date="2021-04" db="EMBL/GenBank/DDBJ databases">
        <title>Draft genome sequence of Paenibacillus cisolokensis, LC2-13A.</title>
        <authorList>
            <person name="Uke A."/>
            <person name="Chhe C."/>
            <person name="Baramee S."/>
            <person name="Kosugi A."/>
        </authorList>
    </citation>
    <scope>NUCLEOTIDE SEQUENCE [LARGE SCALE GENOMIC DNA]</scope>
    <source>
        <strain evidence="1 2">LC2-13A</strain>
    </source>
</reference>
<organism evidence="1 2">
    <name type="scientific">Paenibacillus cisolokensis</name>
    <dbReference type="NCBI Taxonomy" id="1658519"/>
    <lineage>
        <taxon>Bacteria</taxon>
        <taxon>Bacillati</taxon>
        <taxon>Bacillota</taxon>
        <taxon>Bacilli</taxon>
        <taxon>Bacillales</taxon>
        <taxon>Paenibacillaceae</taxon>
        <taxon>Paenibacillus</taxon>
    </lineage>
</organism>
<evidence type="ECO:0000313" key="1">
    <source>
        <dbReference type="EMBL" id="GIQ66611.1"/>
    </source>
</evidence>
<proteinExistence type="predicted"/>
<keyword evidence="2" id="KW-1185">Reference proteome</keyword>
<dbReference type="EMBL" id="BOVJ01000195">
    <property type="protein sequence ID" value="GIQ66611.1"/>
    <property type="molecule type" value="Genomic_DNA"/>
</dbReference>
<evidence type="ECO:0000313" key="2">
    <source>
        <dbReference type="Proteomes" id="UP000680304"/>
    </source>
</evidence>
<dbReference type="Proteomes" id="UP000680304">
    <property type="component" value="Unassembled WGS sequence"/>
</dbReference>
<comment type="caution">
    <text evidence="1">The sequence shown here is derived from an EMBL/GenBank/DDBJ whole genome shotgun (WGS) entry which is preliminary data.</text>
</comment>
<dbReference type="Gene3D" id="3.20.20.150">
    <property type="entry name" value="Divalent-metal-dependent TIM barrel enzymes"/>
    <property type="match status" value="1"/>
</dbReference>
<name>A0ABQ4NEG9_9BACL</name>
<sequence length="109" mass="12286">MKIGIHAYAWCSVWSNETLHLIDRAKGLNMDLIEIPLMRLELFDTQQVRKRLRDAGLGSCTSTVLLEGMDLTSEDREERRRAVRYLKTASLQPLKSAQPISAALSTPGM</sequence>